<comment type="caution">
    <text evidence="7">The sequence shown here is derived from an EMBL/GenBank/DDBJ whole genome shotgun (WGS) entry which is preliminary data.</text>
</comment>
<evidence type="ECO:0000256" key="2">
    <source>
        <dbReference type="ARBA" id="ARBA00009430"/>
    </source>
</evidence>
<protein>
    <submittedName>
        <fullName evidence="7">RNA polymerase I associated factor, A49-like protein</fullName>
    </submittedName>
</protein>
<name>A0A9P4U2R6_9PEZI</name>
<dbReference type="GO" id="GO:0003677">
    <property type="term" value="F:DNA binding"/>
    <property type="evidence" value="ECO:0007669"/>
    <property type="project" value="InterPro"/>
</dbReference>
<keyword evidence="3" id="KW-0240">DNA-directed RNA polymerase</keyword>
<evidence type="ECO:0000256" key="1">
    <source>
        <dbReference type="ARBA" id="ARBA00004604"/>
    </source>
</evidence>
<comment type="subcellular location">
    <subcellularLocation>
        <location evidence="1">Nucleus</location>
        <location evidence="1">Nucleolus</location>
    </subcellularLocation>
</comment>
<dbReference type="OrthoDB" id="532500at2759"/>
<dbReference type="Pfam" id="PF06870">
    <property type="entry name" value="RNA_pol_I_A49"/>
    <property type="match status" value="1"/>
</dbReference>
<keyword evidence="8" id="KW-1185">Reference proteome</keyword>
<evidence type="ECO:0000256" key="5">
    <source>
        <dbReference type="ARBA" id="ARBA00023242"/>
    </source>
</evidence>
<evidence type="ECO:0000256" key="3">
    <source>
        <dbReference type="ARBA" id="ARBA00022478"/>
    </source>
</evidence>
<dbReference type="InterPro" id="IPR009668">
    <property type="entry name" value="RNA_pol-assoc_fac_A49-like"/>
</dbReference>
<dbReference type="Proteomes" id="UP000800235">
    <property type="component" value="Unassembled WGS sequence"/>
</dbReference>
<keyword evidence="5" id="KW-0539">Nucleus</keyword>
<dbReference type="GO" id="GO:0000428">
    <property type="term" value="C:DNA-directed RNA polymerase complex"/>
    <property type="evidence" value="ECO:0007669"/>
    <property type="project" value="UniProtKB-KW"/>
</dbReference>
<dbReference type="AlphaFoldDB" id="A0A9P4U2R6"/>
<dbReference type="GO" id="GO:0005730">
    <property type="term" value="C:nucleolus"/>
    <property type="evidence" value="ECO:0007669"/>
    <property type="project" value="UniProtKB-SubCell"/>
</dbReference>
<evidence type="ECO:0000313" key="7">
    <source>
        <dbReference type="EMBL" id="KAF2434796.1"/>
    </source>
</evidence>
<gene>
    <name evidence="7" type="ORF">EJ08DRAFT_646267</name>
</gene>
<evidence type="ECO:0000313" key="8">
    <source>
        <dbReference type="Proteomes" id="UP000800235"/>
    </source>
</evidence>
<sequence length="432" mass="48269">MSASKEKKRKRPDAAQKPHKTVKITHLRSNGNELGPVVVSTPGLAAPKDITFNAYKKTGKDKELLLHSSDHPRLDYTAREEKSGNAESLLQHYIGMYNPETGELKVTPAHRVVLSAALRPSEEELKEAEAAKDKPTFAAQRKMLGMEFGTKKAKKMIASLTENAISRKSRPDGSRPTDALTEAVLDNLAETTANLATREQRQAAVDGAKPRPKPNLQATTPAEVYDLYNLIKEEDLNDMPIKEWQDATETGEDVKTLSRYVSNRLYELSSKKENVLRLKVLRYVYMLIQFYGALLPGKGGGKKLPQKSDLATKIEGGSDAIVDGMKRQFADGAMLTKWHVDKLILHILALTLLVDQFVTDTHDVREDLRLENRQISQYYSELGCKITAPNDSDRLLKMQGVSKAEAALRKMAKLKLPLEFPKERIAKAGKRR</sequence>
<evidence type="ECO:0000256" key="4">
    <source>
        <dbReference type="ARBA" id="ARBA00023163"/>
    </source>
</evidence>
<evidence type="ECO:0000256" key="6">
    <source>
        <dbReference type="SAM" id="MobiDB-lite"/>
    </source>
</evidence>
<proteinExistence type="inferred from homology"/>
<feature type="region of interest" description="Disordered" evidence="6">
    <location>
        <begin position="1"/>
        <end position="20"/>
    </location>
</feature>
<dbReference type="GO" id="GO:0006351">
    <property type="term" value="P:DNA-templated transcription"/>
    <property type="evidence" value="ECO:0007669"/>
    <property type="project" value="InterPro"/>
</dbReference>
<accession>A0A9P4U2R6</accession>
<reference evidence="7" key="1">
    <citation type="journal article" date="2020" name="Stud. Mycol.">
        <title>101 Dothideomycetes genomes: a test case for predicting lifestyles and emergence of pathogens.</title>
        <authorList>
            <person name="Haridas S."/>
            <person name="Albert R."/>
            <person name="Binder M."/>
            <person name="Bloem J."/>
            <person name="Labutti K."/>
            <person name="Salamov A."/>
            <person name="Andreopoulos B."/>
            <person name="Baker S."/>
            <person name="Barry K."/>
            <person name="Bills G."/>
            <person name="Bluhm B."/>
            <person name="Cannon C."/>
            <person name="Castanera R."/>
            <person name="Culley D."/>
            <person name="Daum C."/>
            <person name="Ezra D."/>
            <person name="Gonzalez J."/>
            <person name="Henrissat B."/>
            <person name="Kuo A."/>
            <person name="Liang C."/>
            <person name="Lipzen A."/>
            <person name="Lutzoni F."/>
            <person name="Magnuson J."/>
            <person name="Mondo S."/>
            <person name="Nolan M."/>
            <person name="Ohm R."/>
            <person name="Pangilinan J."/>
            <person name="Park H.-J."/>
            <person name="Ramirez L."/>
            <person name="Alfaro M."/>
            <person name="Sun H."/>
            <person name="Tritt A."/>
            <person name="Yoshinaga Y."/>
            <person name="Zwiers L.-H."/>
            <person name="Turgeon B."/>
            <person name="Goodwin S."/>
            <person name="Spatafora J."/>
            <person name="Crous P."/>
            <person name="Grigoriev I."/>
        </authorList>
    </citation>
    <scope>NUCLEOTIDE SEQUENCE</scope>
    <source>
        <strain evidence="7">CBS 130266</strain>
    </source>
</reference>
<keyword evidence="4" id="KW-0804">Transcription</keyword>
<organism evidence="7 8">
    <name type="scientific">Tothia fuscella</name>
    <dbReference type="NCBI Taxonomy" id="1048955"/>
    <lineage>
        <taxon>Eukaryota</taxon>
        <taxon>Fungi</taxon>
        <taxon>Dikarya</taxon>
        <taxon>Ascomycota</taxon>
        <taxon>Pezizomycotina</taxon>
        <taxon>Dothideomycetes</taxon>
        <taxon>Pleosporomycetidae</taxon>
        <taxon>Venturiales</taxon>
        <taxon>Cylindrosympodiaceae</taxon>
        <taxon>Tothia</taxon>
    </lineage>
</organism>
<dbReference type="PANTHER" id="PTHR14440">
    <property type="entry name" value="DNA-DIRECTED RNA POLYMERASE I SUBUNIT RPA49"/>
    <property type="match status" value="1"/>
</dbReference>
<comment type="similarity">
    <text evidence="2">Belongs to the eukaryotic RPA49/POLR1E RNA polymerase subunit family.</text>
</comment>
<dbReference type="EMBL" id="MU007015">
    <property type="protein sequence ID" value="KAF2434796.1"/>
    <property type="molecule type" value="Genomic_DNA"/>
</dbReference>